<dbReference type="Proteomes" id="UP000593564">
    <property type="component" value="Unassembled WGS sequence"/>
</dbReference>
<protein>
    <submittedName>
        <fullName evidence="1">Uncharacterized protein</fullName>
    </submittedName>
</protein>
<gene>
    <name evidence="1" type="ORF">HYC85_008219</name>
</gene>
<sequence length="84" mass="9187">MATIGGRMKVEMVMQWQEGNGRNEDVGSLRRALNTLVESRASGCLGHLMTINSYNGLGLEIPTNKRAGICGSLEHTEDLEKLLL</sequence>
<accession>A0A7J7HR84</accession>
<dbReference type="AlphaFoldDB" id="A0A7J7HR84"/>
<reference evidence="1 2" key="2">
    <citation type="submission" date="2020-07" db="EMBL/GenBank/DDBJ databases">
        <title>Genome assembly of wild tea tree DASZ reveals pedigree and selection history of tea varieties.</title>
        <authorList>
            <person name="Zhang W."/>
        </authorList>
    </citation>
    <scope>NUCLEOTIDE SEQUENCE [LARGE SCALE GENOMIC DNA]</scope>
    <source>
        <strain evidence="2">cv. G240</strain>
        <tissue evidence="1">Leaf</tissue>
    </source>
</reference>
<keyword evidence="2" id="KW-1185">Reference proteome</keyword>
<name>A0A7J7HR84_CAMSI</name>
<organism evidence="1 2">
    <name type="scientific">Camellia sinensis</name>
    <name type="common">Tea plant</name>
    <name type="synonym">Thea sinensis</name>
    <dbReference type="NCBI Taxonomy" id="4442"/>
    <lineage>
        <taxon>Eukaryota</taxon>
        <taxon>Viridiplantae</taxon>
        <taxon>Streptophyta</taxon>
        <taxon>Embryophyta</taxon>
        <taxon>Tracheophyta</taxon>
        <taxon>Spermatophyta</taxon>
        <taxon>Magnoliopsida</taxon>
        <taxon>eudicotyledons</taxon>
        <taxon>Gunneridae</taxon>
        <taxon>Pentapetalae</taxon>
        <taxon>asterids</taxon>
        <taxon>Ericales</taxon>
        <taxon>Theaceae</taxon>
        <taxon>Camellia</taxon>
    </lineage>
</organism>
<comment type="caution">
    <text evidence="1">The sequence shown here is derived from an EMBL/GenBank/DDBJ whole genome shotgun (WGS) entry which is preliminary data.</text>
</comment>
<evidence type="ECO:0000313" key="1">
    <source>
        <dbReference type="EMBL" id="KAF5955363.1"/>
    </source>
</evidence>
<evidence type="ECO:0000313" key="2">
    <source>
        <dbReference type="Proteomes" id="UP000593564"/>
    </source>
</evidence>
<dbReference type="EMBL" id="JACBKZ010000003">
    <property type="protein sequence ID" value="KAF5955363.1"/>
    <property type="molecule type" value="Genomic_DNA"/>
</dbReference>
<reference evidence="2" key="1">
    <citation type="journal article" date="2020" name="Nat. Commun.">
        <title>Genome assembly of wild tea tree DASZ reveals pedigree and selection history of tea varieties.</title>
        <authorList>
            <person name="Zhang W."/>
            <person name="Zhang Y."/>
            <person name="Qiu H."/>
            <person name="Guo Y."/>
            <person name="Wan H."/>
            <person name="Zhang X."/>
            <person name="Scossa F."/>
            <person name="Alseekh S."/>
            <person name="Zhang Q."/>
            <person name="Wang P."/>
            <person name="Xu L."/>
            <person name="Schmidt M.H."/>
            <person name="Jia X."/>
            <person name="Li D."/>
            <person name="Zhu A."/>
            <person name="Guo F."/>
            <person name="Chen W."/>
            <person name="Ni D."/>
            <person name="Usadel B."/>
            <person name="Fernie A.R."/>
            <person name="Wen W."/>
        </authorList>
    </citation>
    <scope>NUCLEOTIDE SEQUENCE [LARGE SCALE GENOMIC DNA]</scope>
    <source>
        <strain evidence="2">cv. G240</strain>
    </source>
</reference>
<proteinExistence type="predicted"/>